<dbReference type="AlphaFoldDB" id="A0A9Q3F627"/>
<dbReference type="EMBL" id="AVOT02036780">
    <property type="protein sequence ID" value="MBW0531365.1"/>
    <property type="molecule type" value="Genomic_DNA"/>
</dbReference>
<accession>A0A9Q3F627</accession>
<sequence length="192" mass="21536">MLNKPNTNLILANNHASLPCLDLSHSMSLSDGYQPSTQHLEAEEISIFAFNSKRTSKILLEETKAYHFSNKQVSHEPQIERPLRLIAQVPLQEGAAETHTKFTERTVLPSLRSHDMAKVFQEVSSNNNSSRNVGPHSLDSKLAKKMTTFSTSFKTLTEEFQPQLPILGQTKDKGRSTSHFRLCHLSPISSSH</sequence>
<evidence type="ECO:0000313" key="2">
    <source>
        <dbReference type="Proteomes" id="UP000765509"/>
    </source>
</evidence>
<comment type="caution">
    <text evidence="1">The sequence shown here is derived from an EMBL/GenBank/DDBJ whole genome shotgun (WGS) entry which is preliminary data.</text>
</comment>
<dbReference type="Proteomes" id="UP000765509">
    <property type="component" value="Unassembled WGS sequence"/>
</dbReference>
<evidence type="ECO:0000313" key="1">
    <source>
        <dbReference type="EMBL" id="MBW0531365.1"/>
    </source>
</evidence>
<proteinExistence type="predicted"/>
<name>A0A9Q3F627_9BASI</name>
<reference evidence="1" key="1">
    <citation type="submission" date="2021-03" db="EMBL/GenBank/DDBJ databases">
        <title>Draft genome sequence of rust myrtle Austropuccinia psidii MF-1, a brazilian biotype.</title>
        <authorList>
            <person name="Quecine M.C."/>
            <person name="Pachon D.M.R."/>
            <person name="Bonatelli M.L."/>
            <person name="Correr F.H."/>
            <person name="Franceschini L.M."/>
            <person name="Leite T.F."/>
            <person name="Margarido G.R.A."/>
            <person name="Almeida C.A."/>
            <person name="Ferrarezi J.A."/>
            <person name="Labate C.A."/>
        </authorList>
    </citation>
    <scope>NUCLEOTIDE SEQUENCE</scope>
    <source>
        <strain evidence="1">MF-1</strain>
    </source>
</reference>
<protein>
    <submittedName>
        <fullName evidence="1">Uncharacterized protein</fullName>
    </submittedName>
</protein>
<keyword evidence="2" id="KW-1185">Reference proteome</keyword>
<organism evidence="1 2">
    <name type="scientific">Austropuccinia psidii MF-1</name>
    <dbReference type="NCBI Taxonomy" id="1389203"/>
    <lineage>
        <taxon>Eukaryota</taxon>
        <taxon>Fungi</taxon>
        <taxon>Dikarya</taxon>
        <taxon>Basidiomycota</taxon>
        <taxon>Pucciniomycotina</taxon>
        <taxon>Pucciniomycetes</taxon>
        <taxon>Pucciniales</taxon>
        <taxon>Sphaerophragmiaceae</taxon>
        <taxon>Austropuccinia</taxon>
    </lineage>
</organism>
<gene>
    <name evidence="1" type="ORF">O181_071080</name>
</gene>